<dbReference type="Gene3D" id="3.10.50.30">
    <property type="entry name" value="Transcription elongation factor, GreA/GreB, C-terminal domain"/>
    <property type="match status" value="1"/>
</dbReference>
<keyword evidence="9" id="KW-1185">Reference proteome</keyword>
<keyword evidence="3 4" id="KW-0804">Transcription</keyword>
<dbReference type="PANTHER" id="PTHR30437">
    <property type="entry name" value="TRANSCRIPTION ELONGATION FACTOR GREA"/>
    <property type="match status" value="1"/>
</dbReference>
<proteinExistence type="inferred from homology"/>
<keyword evidence="8" id="KW-0648">Protein biosynthesis</keyword>
<feature type="region of interest" description="Disordered" evidence="5">
    <location>
        <begin position="1"/>
        <end position="22"/>
    </location>
</feature>
<protein>
    <recommendedName>
        <fullName evidence="4">Transcription elongation factor GreB</fullName>
    </recommendedName>
    <alternativeName>
        <fullName evidence="4">Transcript cleavage factor GreB</fullName>
    </alternativeName>
</protein>
<evidence type="ECO:0000256" key="3">
    <source>
        <dbReference type="ARBA" id="ARBA00023163"/>
    </source>
</evidence>
<evidence type="ECO:0000259" key="7">
    <source>
        <dbReference type="Pfam" id="PF03449"/>
    </source>
</evidence>
<dbReference type="SUPFAM" id="SSF46557">
    <property type="entry name" value="GreA transcript cleavage protein, N-terminal domain"/>
    <property type="match status" value="1"/>
</dbReference>
<dbReference type="NCBIfam" id="TIGR01461">
    <property type="entry name" value="greB"/>
    <property type="match status" value="1"/>
</dbReference>
<keyword evidence="8" id="KW-0251">Elongation factor</keyword>
<dbReference type="InterPro" id="IPR006358">
    <property type="entry name" value="Tscrpt_elong_fac_GreB"/>
</dbReference>
<reference evidence="9" key="1">
    <citation type="journal article" date="2019" name="Int. J. Syst. Evol. Microbiol.">
        <title>The Global Catalogue of Microorganisms (GCM) 10K type strain sequencing project: providing services to taxonomists for standard genome sequencing and annotation.</title>
        <authorList>
            <consortium name="The Broad Institute Genomics Platform"/>
            <consortium name="The Broad Institute Genome Sequencing Center for Infectious Disease"/>
            <person name="Wu L."/>
            <person name="Ma J."/>
        </authorList>
    </citation>
    <scope>NUCLEOTIDE SEQUENCE [LARGE SCALE GENOMIC DNA]</scope>
    <source>
        <strain evidence="9">KCTC 42424</strain>
    </source>
</reference>
<dbReference type="HAMAP" id="MF_00930">
    <property type="entry name" value="GreB"/>
    <property type="match status" value="1"/>
</dbReference>
<dbReference type="InterPro" id="IPR028624">
    <property type="entry name" value="Tscrpt_elong_fac_GreA/B"/>
</dbReference>
<organism evidence="8 9">
    <name type="scientific">Bacterioplanoides pacificum</name>
    <dbReference type="NCBI Taxonomy" id="1171596"/>
    <lineage>
        <taxon>Bacteria</taxon>
        <taxon>Pseudomonadati</taxon>
        <taxon>Pseudomonadota</taxon>
        <taxon>Gammaproteobacteria</taxon>
        <taxon>Oceanospirillales</taxon>
        <taxon>Oceanospirillaceae</taxon>
        <taxon>Bacterioplanoides</taxon>
    </lineage>
</organism>
<dbReference type="Gene3D" id="1.10.287.180">
    <property type="entry name" value="Transcription elongation factor, GreA/GreB, N-terminal domain"/>
    <property type="match status" value="1"/>
</dbReference>
<dbReference type="InterPro" id="IPR001437">
    <property type="entry name" value="Tscrpt_elong_fac_GreA/B_C"/>
</dbReference>
<evidence type="ECO:0000313" key="8">
    <source>
        <dbReference type="EMBL" id="MFC3679729.1"/>
    </source>
</evidence>
<evidence type="ECO:0000256" key="5">
    <source>
        <dbReference type="SAM" id="MobiDB-lite"/>
    </source>
</evidence>
<evidence type="ECO:0000256" key="1">
    <source>
        <dbReference type="ARBA" id="ARBA00023015"/>
    </source>
</evidence>
<sequence>MTDPVKKPLPKRSLLITPEGEQQLQQEHDYLWREERPRVTQQVSDAAKLGDRSENAEYIYGKKRLRQIDSRLRFLRKRLEALTVIDRKPANLEKVYFGAWIELEDDDEQLYRYRIVGEDEIDLKRGYISVDAPLARGLMGKTLDEEVEVRLPKGLESYYIVAVHYDKPDWDSGQPAGHRWADNH</sequence>
<dbReference type="InterPro" id="IPR036953">
    <property type="entry name" value="GreA/GreB_C_sf"/>
</dbReference>
<gene>
    <name evidence="4 8" type="primary">greB</name>
    <name evidence="8" type="ORF">ACFOMG_06350</name>
</gene>
<dbReference type="PANTHER" id="PTHR30437:SF6">
    <property type="entry name" value="TRANSCRIPTION ELONGATION FACTOR GREB"/>
    <property type="match status" value="1"/>
</dbReference>
<dbReference type="Pfam" id="PF01272">
    <property type="entry name" value="GreA_GreB"/>
    <property type="match status" value="1"/>
</dbReference>
<feature type="domain" description="Transcription elongation factor GreA/GreB N-terminal" evidence="7">
    <location>
        <begin position="15"/>
        <end position="84"/>
    </location>
</feature>
<evidence type="ECO:0000259" key="6">
    <source>
        <dbReference type="Pfam" id="PF01272"/>
    </source>
</evidence>
<comment type="similarity">
    <text evidence="4">Belongs to the GreA/GreB family. GreB subfamily.</text>
</comment>
<name>A0ABV7VRA9_9GAMM</name>
<evidence type="ECO:0000256" key="2">
    <source>
        <dbReference type="ARBA" id="ARBA00023125"/>
    </source>
</evidence>
<dbReference type="RefSeq" id="WP_376865493.1">
    <property type="nucleotide sequence ID" value="NZ_JBHRYB010000005.1"/>
</dbReference>
<comment type="caution">
    <text evidence="8">The sequence shown here is derived from an EMBL/GenBank/DDBJ whole genome shotgun (WGS) entry which is preliminary data.</text>
</comment>
<dbReference type="NCBIfam" id="NF002506">
    <property type="entry name" value="PRK01885.1"/>
    <property type="match status" value="1"/>
</dbReference>
<evidence type="ECO:0000313" key="9">
    <source>
        <dbReference type="Proteomes" id="UP001595722"/>
    </source>
</evidence>
<dbReference type="Proteomes" id="UP001595722">
    <property type="component" value="Unassembled WGS sequence"/>
</dbReference>
<evidence type="ECO:0000256" key="4">
    <source>
        <dbReference type="HAMAP-Rule" id="MF_00930"/>
    </source>
</evidence>
<dbReference type="PROSITE" id="PS00829">
    <property type="entry name" value="GREAB_1"/>
    <property type="match status" value="1"/>
</dbReference>
<dbReference type="Pfam" id="PF03449">
    <property type="entry name" value="GreA_GreB_N"/>
    <property type="match status" value="1"/>
</dbReference>
<dbReference type="InterPro" id="IPR022691">
    <property type="entry name" value="Tscrpt_elong_fac_GreA/B_N"/>
</dbReference>
<dbReference type="InterPro" id="IPR023459">
    <property type="entry name" value="Tscrpt_elong_fac_GreA/B_fam"/>
</dbReference>
<dbReference type="EMBL" id="JBHRYB010000005">
    <property type="protein sequence ID" value="MFC3679729.1"/>
    <property type="molecule type" value="Genomic_DNA"/>
</dbReference>
<dbReference type="InterPro" id="IPR018151">
    <property type="entry name" value="TF_GreA/GreB_CS"/>
</dbReference>
<dbReference type="HAMAP" id="MF_00105">
    <property type="entry name" value="GreA_GreB"/>
    <property type="match status" value="1"/>
</dbReference>
<feature type="domain" description="Transcription elongation factor GreA/GreB C-terminal" evidence="6">
    <location>
        <begin position="93"/>
        <end position="165"/>
    </location>
</feature>
<keyword evidence="2 4" id="KW-0238">DNA-binding</keyword>
<keyword evidence="1 4" id="KW-0805">Transcription regulation</keyword>
<dbReference type="SUPFAM" id="SSF54534">
    <property type="entry name" value="FKBP-like"/>
    <property type="match status" value="1"/>
</dbReference>
<accession>A0ABV7VRA9</accession>
<dbReference type="InterPro" id="IPR036805">
    <property type="entry name" value="Tscrpt_elong_fac_GreA/B_N_sf"/>
</dbReference>
<comment type="function">
    <text evidence="4">Necessary for efficient RNA polymerase transcription elongation past template-encoded arresting sites. The arresting sites in DNA have the property of trapping a certain fraction of elongating RNA polymerases that pass through, resulting in locked ternary complexes. Cleavage of the nascent transcript by cleavage factors such as GreA or GreB allows the resumption of elongation from the new 3'terminus. GreB releases sequences of up to 9 nucleotides in length.</text>
</comment>
<dbReference type="GO" id="GO:0003746">
    <property type="term" value="F:translation elongation factor activity"/>
    <property type="evidence" value="ECO:0007669"/>
    <property type="project" value="UniProtKB-KW"/>
</dbReference>
<dbReference type="PIRSF" id="PIRSF006092">
    <property type="entry name" value="GreA_GreB"/>
    <property type="match status" value="1"/>
</dbReference>